<dbReference type="PANTHER" id="PTHR43522:SF2">
    <property type="entry name" value="TRANSKETOLASE 1-RELATED"/>
    <property type="match status" value="1"/>
</dbReference>
<dbReference type="SUPFAM" id="SSF52922">
    <property type="entry name" value="TK C-terminal domain-like"/>
    <property type="match status" value="1"/>
</dbReference>
<proteinExistence type="inferred from homology"/>
<dbReference type="Pfam" id="PF00456">
    <property type="entry name" value="Transketolase_N"/>
    <property type="match status" value="1"/>
</dbReference>
<keyword evidence="17" id="KW-1185">Reference proteome</keyword>
<dbReference type="InterPro" id="IPR033247">
    <property type="entry name" value="Transketolase_fam"/>
</dbReference>
<evidence type="ECO:0000256" key="6">
    <source>
        <dbReference type="ARBA" id="ARBA00022723"/>
    </source>
</evidence>
<dbReference type="GO" id="GO:0004802">
    <property type="term" value="F:transketolase activity"/>
    <property type="evidence" value="ECO:0007669"/>
    <property type="project" value="UniProtKB-EC"/>
</dbReference>
<evidence type="ECO:0000256" key="4">
    <source>
        <dbReference type="ARBA" id="ARBA00013152"/>
    </source>
</evidence>
<dbReference type="PROSITE" id="PS00801">
    <property type="entry name" value="TRANSKETOLASE_1"/>
    <property type="match status" value="1"/>
</dbReference>
<evidence type="ECO:0000256" key="1">
    <source>
        <dbReference type="ARBA" id="ARBA00001941"/>
    </source>
</evidence>
<feature type="binding site" evidence="13">
    <location>
        <position position="193"/>
    </location>
    <ligand>
        <name>Mg(2+)</name>
        <dbReference type="ChEBI" id="CHEBI:18420"/>
    </ligand>
</feature>
<feature type="binding site" evidence="12">
    <location>
        <position position="447"/>
    </location>
    <ligand>
        <name>thiamine diphosphate</name>
        <dbReference type="ChEBI" id="CHEBI:58937"/>
    </ligand>
</feature>
<keyword evidence="6 13" id="KW-0479">Metal-binding</keyword>
<feature type="binding site" evidence="11">
    <location>
        <position position="32"/>
    </location>
    <ligand>
        <name>substrate</name>
    </ligand>
</feature>
<feature type="binding site" evidence="11">
    <location>
        <position position="479"/>
    </location>
    <ligand>
        <name>substrate</name>
    </ligand>
</feature>
<keyword evidence="5" id="KW-0808">Transferase</keyword>
<keyword evidence="7 13" id="KW-0460">Magnesium</keyword>
<feature type="domain" description="Transketolase-like pyrimidine-binding" evidence="15">
    <location>
        <begin position="359"/>
        <end position="535"/>
    </location>
</feature>
<dbReference type="InterPro" id="IPR029061">
    <property type="entry name" value="THDP-binding"/>
</dbReference>
<dbReference type="EC" id="2.2.1.1" evidence="4"/>
<dbReference type="SMART" id="SM00861">
    <property type="entry name" value="Transket_pyr"/>
    <property type="match status" value="1"/>
</dbReference>
<feature type="binding site" evidence="11">
    <location>
        <position position="362"/>
    </location>
    <ligand>
        <name>substrate</name>
    </ligand>
</feature>
<dbReference type="CDD" id="cd02012">
    <property type="entry name" value="TPP_TK"/>
    <property type="match status" value="1"/>
</dbReference>
<dbReference type="OrthoDB" id="10267175at2759"/>
<dbReference type="GO" id="GO:0046872">
    <property type="term" value="F:metal ion binding"/>
    <property type="evidence" value="ECO:0007669"/>
    <property type="project" value="UniProtKB-KW"/>
</dbReference>
<comment type="cofactor">
    <cofactor evidence="1">
        <name>Co(2+)</name>
        <dbReference type="ChEBI" id="CHEBI:48828"/>
    </cofactor>
</comment>
<evidence type="ECO:0000256" key="9">
    <source>
        <dbReference type="ARBA" id="ARBA00049473"/>
    </source>
</evidence>
<evidence type="ECO:0000256" key="7">
    <source>
        <dbReference type="ARBA" id="ARBA00022842"/>
    </source>
</evidence>
<dbReference type="SUPFAM" id="SSF52518">
    <property type="entry name" value="Thiamin diphosphate-binding fold (THDP-binding)"/>
    <property type="match status" value="2"/>
</dbReference>
<feature type="binding site" evidence="12">
    <location>
        <position position="267"/>
    </location>
    <ligand>
        <name>thiamine diphosphate</name>
        <dbReference type="ChEBI" id="CHEBI:58937"/>
    </ligand>
</feature>
<dbReference type="EMBL" id="ML210175">
    <property type="protein sequence ID" value="TFK26444.1"/>
    <property type="molecule type" value="Genomic_DNA"/>
</dbReference>
<dbReference type="FunFam" id="3.40.50.970:FF:000004">
    <property type="entry name" value="Transketolase"/>
    <property type="match status" value="1"/>
</dbReference>
<dbReference type="GO" id="GO:0005829">
    <property type="term" value="C:cytosol"/>
    <property type="evidence" value="ECO:0007669"/>
    <property type="project" value="TreeGrafter"/>
</dbReference>
<dbReference type="Pfam" id="PF22613">
    <property type="entry name" value="Transketolase_C_1"/>
    <property type="match status" value="1"/>
</dbReference>
<comment type="similarity">
    <text evidence="2">Belongs to the transketolase family.</text>
</comment>
<dbReference type="InterPro" id="IPR005475">
    <property type="entry name" value="Transketolase-like_Pyr-bd"/>
</dbReference>
<dbReference type="InterPro" id="IPR005478">
    <property type="entry name" value="Transketolase_bac-like"/>
</dbReference>
<dbReference type="Proteomes" id="UP000307440">
    <property type="component" value="Unassembled WGS sequence"/>
</dbReference>
<dbReference type="STRING" id="230819.A0A5C3L0H0"/>
<comment type="cofactor">
    <cofactor evidence="12">
        <name>thiamine diphosphate</name>
        <dbReference type="ChEBI" id="CHEBI:58937"/>
    </cofactor>
    <text evidence="12">Binds 1 thiamine pyrophosphate per subunit. During the reaction, the substrate forms a covalent intermediate with the cofactor.</text>
</comment>
<dbReference type="PANTHER" id="PTHR43522">
    <property type="entry name" value="TRANSKETOLASE"/>
    <property type="match status" value="1"/>
</dbReference>
<sequence>MATFAPHQNDDLAVNTIRTLAVDTVGKANSGHPGAPMGMAPVAHILFSRFLNANPKNSKWFNRDRFVLSNGHGCALQYVLLHLLGYDLSLDDLKAFRQLGSKTPGHPEAGHTDGIEVTTGPLGQGFANGVGLAIAQAHLGAVFNKDEFDLINNYTYVFTGDGCLMEGVASEAASLAGHLRLGNLIVIYDDNHISIDGDTNVAFTEDVEQRFLSYGWQVLHVHDGDNDLASIYAAISASRESQDKPTLIKLRTTIGYGSKEAGTHGVHGSPLKADDIAALKQKFGFNPEEKFAVPQAAYDLYAEFGQRGAALEDKWNATLAAYAKKYPQEHAELTRRISGELPDGWEKALPVYKPTDAAVASRKLSEIALTALAPALPELLGGSADLTGSNLTKVKNSTDFQHPDTGLGTYAGTYIRYGVREHGMAAIANGLAAYGGVIPYIATFLNFVSYASGAVRLSALSQHQAIWVATHDSIGLGEDGPTHQPVETQIALRATPNLAFWRPADGNETSAAYIVALKSKKTPSVLSLSRQNLPQLNGSSIEKASLGGYVLIEEESEDLTIVSTGSEVGIAVEAAKKLKEQGIKTRVVSLPCWLVFDQQPLEYRLSVLRSGAPILSLEAASTAGWAKYSHEQWGLPAWGGSAPYQQLYEQFGITGSNIASVGKKVVEFYKARGDKVVSPLEKAISL</sequence>
<feature type="binding site" evidence="13">
    <location>
        <position position="161"/>
    </location>
    <ligand>
        <name>Mg(2+)</name>
        <dbReference type="ChEBI" id="CHEBI:18420"/>
    </ligand>
</feature>
<comment type="cofactor">
    <cofactor evidence="13">
        <name>Mg(2+)</name>
        <dbReference type="ChEBI" id="CHEBI:18420"/>
    </cofactor>
    <text evidence="13">Binds 1 Mg(2+) ion per subunit. Can also utilize other divalent metal cations, such as Ca(2+), Mn(2+) and Co(2+).</text>
</comment>
<gene>
    <name evidence="16" type="ORF">FA15DRAFT_667534</name>
</gene>
<feature type="binding site" evidence="11">
    <location>
        <position position="483"/>
    </location>
    <ligand>
        <name>substrate</name>
    </ligand>
</feature>
<evidence type="ECO:0000256" key="11">
    <source>
        <dbReference type="PIRSR" id="PIRSR605478-2"/>
    </source>
</evidence>
<dbReference type="GO" id="GO:0006098">
    <property type="term" value="P:pentose-phosphate shunt"/>
    <property type="evidence" value="ECO:0007669"/>
    <property type="project" value="TreeGrafter"/>
</dbReference>
<feature type="binding site" evidence="11">
    <location>
        <position position="267"/>
    </location>
    <ligand>
        <name>substrate</name>
    </ligand>
</feature>
<feature type="binding site" evidence="12">
    <location>
        <begin position="120"/>
        <end position="122"/>
    </location>
    <ligand>
        <name>thiamine diphosphate</name>
        <dbReference type="ChEBI" id="CHEBI:58937"/>
    </ligand>
</feature>
<evidence type="ECO:0000256" key="8">
    <source>
        <dbReference type="ARBA" id="ARBA00023052"/>
    </source>
</evidence>
<dbReference type="FunFam" id="3.40.50.970:FF:000003">
    <property type="entry name" value="Transketolase"/>
    <property type="match status" value="1"/>
</dbReference>
<dbReference type="InterPro" id="IPR009014">
    <property type="entry name" value="Transketo_C/PFOR_II"/>
</dbReference>
<feature type="binding site" evidence="13">
    <location>
        <position position="191"/>
    </location>
    <ligand>
        <name>Mg(2+)</name>
        <dbReference type="ChEBI" id="CHEBI:18420"/>
    </ligand>
</feature>
<dbReference type="Gene3D" id="3.40.50.920">
    <property type="match status" value="1"/>
</dbReference>
<evidence type="ECO:0000256" key="3">
    <source>
        <dbReference type="ARBA" id="ARBA00011738"/>
    </source>
</evidence>
<feature type="active site" description="Proton donor" evidence="10">
    <location>
        <position position="421"/>
    </location>
</feature>
<dbReference type="AlphaFoldDB" id="A0A5C3L0H0"/>
<name>A0A5C3L0H0_COPMA</name>
<protein>
    <recommendedName>
        <fullName evidence="4">transketolase</fullName>
        <ecNumber evidence="4">2.2.1.1</ecNumber>
    </recommendedName>
</protein>
<feature type="binding site" evidence="12">
    <location>
        <position position="162"/>
    </location>
    <ligand>
        <name>thiamine diphosphate</name>
        <dbReference type="ChEBI" id="CHEBI:58937"/>
    </ligand>
</feature>
<evidence type="ECO:0000259" key="15">
    <source>
        <dbReference type="SMART" id="SM00861"/>
    </source>
</evidence>
<feature type="binding site" evidence="11">
    <location>
        <position position="530"/>
    </location>
    <ligand>
        <name>substrate</name>
    </ligand>
</feature>
<dbReference type="NCBIfam" id="TIGR00232">
    <property type="entry name" value="tktlase_bact"/>
    <property type="match status" value="1"/>
</dbReference>
<feature type="site" description="Important for catalytic activity" evidence="14">
    <location>
        <position position="32"/>
    </location>
</feature>
<feature type="binding site" evidence="11">
    <location>
        <position position="389"/>
    </location>
    <ligand>
        <name>substrate</name>
    </ligand>
</feature>
<dbReference type="InterPro" id="IPR005474">
    <property type="entry name" value="Transketolase_N"/>
</dbReference>
<dbReference type="InterPro" id="IPR055152">
    <property type="entry name" value="Transketolase-like_C_2"/>
</dbReference>
<evidence type="ECO:0000313" key="16">
    <source>
        <dbReference type="EMBL" id="TFK26444.1"/>
    </source>
</evidence>
<feature type="binding site" evidence="11">
    <location>
        <position position="471"/>
    </location>
    <ligand>
        <name>substrate</name>
    </ligand>
</feature>
<dbReference type="FunFam" id="3.40.50.920:FF:000003">
    <property type="entry name" value="Transketolase"/>
    <property type="match status" value="1"/>
</dbReference>
<comment type="subunit">
    <text evidence="3">Homodimer.</text>
</comment>
<feature type="binding site" evidence="12">
    <location>
        <position position="191"/>
    </location>
    <ligand>
        <name>thiamine diphosphate</name>
        <dbReference type="ChEBI" id="CHEBI:58937"/>
    </ligand>
</feature>
<reference evidence="16 17" key="1">
    <citation type="journal article" date="2019" name="Nat. Ecol. Evol.">
        <title>Megaphylogeny resolves global patterns of mushroom evolution.</title>
        <authorList>
            <person name="Varga T."/>
            <person name="Krizsan K."/>
            <person name="Foldi C."/>
            <person name="Dima B."/>
            <person name="Sanchez-Garcia M."/>
            <person name="Sanchez-Ramirez S."/>
            <person name="Szollosi G.J."/>
            <person name="Szarkandi J.G."/>
            <person name="Papp V."/>
            <person name="Albert L."/>
            <person name="Andreopoulos W."/>
            <person name="Angelini C."/>
            <person name="Antonin V."/>
            <person name="Barry K.W."/>
            <person name="Bougher N.L."/>
            <person name="Buchanan P."/>
            <person name="Buyck B."/>
            <person name="Bense V."/>
            <person name="Catcheside P."/>
            <person name="Chovatia M."/>
            <person name="Cooper J."/>
            <person name="Damon W."/>
            <person name="Desjardin D."/>
            <person name="Finy P."/>
            <person name="Geml J."/>
            <person name="Haridas S."/>
            <person name="Hughes K."/>
            <person name="Justo A."/>
            <person name="Karasinski D."/>
            <person name="Kautmanova I."/>
            <person name="Kiss B."/>
            <person name="Kocsube S."/>
            <person name="Kotiranta H."/>
            <person name="LaButti K.M."/>
            <person name="Lechner B.E."/>
            <person name="Liimatainen K."/>
            <person name="Lipzen A."/>
            <person name="Lukacs Z."/>
            <person name="Mihaltcheva S."/>
            <person name="Morgado L.N."/>
            <person name="Niskanen T."/>
            <person name="Noordeloos M.E."/>
            <person name="Ohm R.A."/>
            <person name="Ortiz-Santana B."/>
            <person name="Ovrebo C."/>
            <person name="Racz N."/>
            <person name="Riley R."/>
            <person name="Savchenko A."/>
            <person name="Shiryaev A."/>
            <person name="Soop K."/>
            <person name="Spirin V."/>
            <person name="Szebenyi C."/>
            <person name="Tomsovsky M."/>
            <person name="Tulloss R.E."/>
            <person name="Uehling J."/>
            <person name="Grigoriev I.V."/>
            <person name="Vagvolgyi C."/>
            <person name="Papp T."/>
            <person name="Martin F.M."/>
            <person name="Miettinen O."/>
            <person name="Hibbett D.S."/>
            <person name="Nagy L.G."/>
        </authorList>
    </citation>
    <scope>NUCLEOTIDE SEQUENCE [LARGE SCALE GENOMIC DNA]</scope>
    <source>
        <strain evidence="16 17">CBS 121175</strain>
    </source>
</reference>
<evidence type="ECO:0000256" key="10">
    <source>
        <dbReference type="PIRSR" id="PIRSR605478-1"/>
    </source>
</evidence>
<evidence type="ECO:0000256" key="14">
    <source>
        <dbReference type="PIRSR" id="PIRSR605478-5"/>
    </source>
</evidence>
<evidence type="ECO:0000256" key="5">
    <source>
        <dbReference type="ARBA" id="ARBA00022679"/>
    </source>
</evidence>
<keyword evidence="8 12" id="KW-0786">Thiamine pyrophosphate</keyword>
<dbReference type="Gene3D" id="3.40.50.970">
    <property type="match status" value="2"/>
</dbReference>
<feature type="binding site" evidence="12">
    <location>
        <position position="72"/>
    </location>
    <ligand>
        <name>thiamine diphosphate</name>
        <dbReference type="ChEBI" id="CHEBI:58937"/>
    </ligand>
</feature>
<evidence type="ECO:0000256" key="12">
    <source>
        <dbReference type="PIRSR" id="PIRSR605478-3"/>
    </source>
</evidence>
<organism evidence="16 17">
    <name type="scientific">Coprinopsis marcescibilis</name>
    <name type="common">Agaric fungus</name>
    <name type="synonym">Psathyrella marcescibilis</name>
    <dbReference type="NCBI Taxonomy" id="230819"/>
    <lineage>
        <taxon>Eukaryota</taxon>
        <taxon>Fungi</taxon>
        <taxon>Dikarya</taxon>
        <taxon>Basidiomycota</taxon>
        <taxon>Agaricomycotina</taxon>
        <taxon>Agaricomycetes</taxon>
        <taxon>Agaricomycetidae</taxon>
        <taxon>Agaricales</taxon>
        <taxon>Agaricineae</taxon>
        <taxon>Psathyrellaceae</taxon>
        <taxon>Coprinopsis</taxon>
    </lineage>
</organism>
<evidence type="ECO:0000256" key="13">
    <source>
        <dbReference type="PIRSR" id="PIRSR605478-4"/>
    </source>
</evidence>
<accession>A0A5C3L0H0</accession>
<dbReference type="CDD" id="cd07033">
    <property type="entry name" value="TPP_PYR_DXS_TK_like"/>
    <property type="match status" value="1"/>
</dbReference>
<comment type="catalytic activity">
    <reaction evidence="9">
        <text>D-sedoheptulose 7-phosphate + D-glyceraldehyde 3-phosphate = aldehydo-D-ribose 5-phosphate + D-xylulose 5-phosphate</text>
        <dbReference type="Rhea" id="RHEA:10508"/>
        <dbReference type="ChEBI" id="CHEBI:57483"/>
        <dbReference type="ChEBI" id="CHEBI:57737"/>
        <dbReference type="ChEBI" id="CHEBI:58273"/>
        <dbReference type="ChEBI" id="CHEBI:59776"/>
        <dbReference type="EC" id="2.2.1.1"/>
    </reaction>
</comment>
<dbReference type="GO" id="GO:0005634">
    <property type="term" value="C:nucleus"/>
    <property type="evidence" value="ECO:0007669"/>
    <property type="project" value="TreeGrafter"/>
</dbReference>
<evidence type="ECO:0000256" key="2">
    <source>
        <dbReference type="ARBA" id="ARBA00007131"/>
    </source>
</evidence>
<dbReference type="InterPro" id="IPR049557">
    <property type="entry name" value="Transketolase_CS"/>
</dbReference>
<evidence type="ECO:0000313" key="17">
    <source>
        <dbReference type="Proteomes" id="UP000307440"/>
    </source>
</evidence>
<feature type="site" description="Important for catalytic activity" evidence="14">
    <location>
        <position position="267"/>
    </location>
</feature>
<dbReference type="Pfam" id="PF02779">
    <property type="entry name" value="Transket_pyr"/>
    <property type="match status" value="1"/>
</dbReference>